<feature type="transmembrane region" description="Helical" evidence="8">
    <location>
        <begin position="174"/>
        <end position="192"/>
    </location>
</feature>
<comment type="subcellular location">
    <subcellularLocation>
        <location evidence="1 8">Cell membrane</location>
        <topology evidence="1 8">Multi-pass membrane protein</topology>
    </subcellularLocation>
</comment>
<dbReference type="Pfam" id="PF01925">
    <property type="entry name" value="TauE"/>
    <property type="match status" value="1"/>
</dbReference>
<evidence type="ECO:0000256" key="8">
    <source>
        <dbReference type="RuleBase" id="RU363041"/>
    </source>
</evidence>
<dbReference type="InterPro" id="IPR002781">
    <property type="entry name" value="TM_pro_TauE-like"/>
</dbReference>
<evidence type="ECO:0000313" key="10">
    <source>
        <dbReference type="Proteomes" id="UP000002588"/>
    </source>
</evidence>
<comment type="similarity">
    <text evidence="2 8">Belongs to the 4-toluene sulfonate uptake permease (TSUP) (TC 2.A.102) family.</text>
</comment>
<dbReference type="HOGENOM" id="CLU_054750_0_1_4"/>
<dbReference type="GO" id="GO:0005886">
    <property type="term" value="C:plasma membrane"/>
    <property type="evidence" value="ECO:0007669"/>
    <property type="project" value="UniProtKB-SubCell"/>
</dbReference>
<evidence type="ECO:0000256" key="2">
    <source>
        <dbReference type="ARBA" id="ARBA00009142"/>
    </source>
</evidence>
<keyword evidence="5 8" id="KW-0812">Transmembrane</keyword>
<name>A1KBQ0_AZOSB</name>
<dbReference type="KEGG" id="azo:azo3640"/>
<dbReference type="InterPro" id="IPR052017">
    <property type="entry name" value="TSUP"/>
</dbReference>
<keyword evidence="3" id="KW-0813">Transport</keyword>
<evidence type="ECO:0000256" key="4">
    <source>
        <dbReference type="ARBA" id="ARBA00022475"/>
    </source>
</evidence>
<keyword evidence="4 8" id="KW-1003">Cell membrane</keyword>
<dbReference type="Proteomes" id="UP000002588">
    <property type="component" value="Chromosome"/>
</dbReference>
<feature type="transmembrane region" description="Helical" evidence="8">
    <location>
        <begin position="7"/>
        <end position="34"/>
    </location>
</feature>
<organism evidence="9 10">
    <name type="scientific">Azoarcus sp. (strain BH72)</name>
    <dbReference type="NCBI Taxonomy" id="418699"/>
    <lineage>
        <taxon>Bacteria</taxon>
        <taxon>Pseudomonadati</taxon>
        <taxon>Pseudomonadota</taxon>
        <taxon>Betaproteobacteria</taxon>
        <taxon>Rhodocyclales</taxon>
        <taxon>Zoogloeaceae</taxon>
        <taxon>Azoarcus</taxon>
    </lineage>
</organism>
<dbReference type="STRING" id="62928.azo3640"/>
<evidence type="ECO:0000256" key="3">
    <source>
        <dbReference type="ARBA" id="ARBA00022448"/>
    </source>
</evidence>
<sequence length="255" mass="27030">MEMDVTGWIVTAIAILLTGISKSGLGGALGGLAVPFMSMWISPRDAVAVVLPILIAMDMAGIRAWRGKAEWRELRVLIPAALAGIGLGALAFGVMSDRMVVGALGAISVVFAADRLLRRTKPAAAAAAGEARPLRRAWAAACGATSGFTSTLSHAGGPPLLIYLLGRGLPRERFVATSVFFFAAINIAKLPFYLSLQLFNPDTLMMSAILLPLVPVGVWLGMRLLKRIPERPFYLFSTAMLGLSGLKLLWDALVG</sequence>
<dbReference type="eggNOG" id="COG0730">
    <property type="taxonomic scope" value="Bacteria"/>
</dbReference>
<evidence type="ECO:0000313" key="9">
    <source>
        <dbReference type="EMBL" id="CAL96256.1"/>
    </source>
</evidence>
<evidence type="ECO:0000256" key="6">
    <source>
        <dbReference type="ARBA" id="ARBA00022989"/>
    </source>
</evidence>
<gene>
    <name evidence="9" type="ordered locus">azo3640</name>
</gene>
<keyword evidence="6 8" id="KW-1133">Transmembrane helix</keyword>
<dbReference type="AlphaFoldDB" id="A1KBQ0"/>
<accession>A1KBQ0</accession>
<dbReference type="EMBL" id="AM406670">
    <property type="protein sequence ID" value="CAL96256.1"/>
    <property type="molecule type" value="Genomic_DNA"/>
</dbReference>
<evidence type="ECO:0000256" key="5">
    <source>
        <dbReference type="ARBA" id="ARBA00022692"/>
    </source>
</evidence>
<dbReference type="RefSeq" id="WP_011767362.1">
    <property type="nucleotide sequence ID" value="NC_008702.1"/>
</dbReference>
<feature type="transmembrane region" description="Helical" evidence="8">
    <location>
        <begin position="233"/>
        <end position="250"/>
    </location>
</feature>
<dbReference type="PANTHER" id="PTHR30269:SF37">
    <property type="entry name" value="MEMBRANE TRANSPORTER PROTEIN"/>
    <property type="match status" value="1"/>
</dbReference>
<feature type="transmembrane region" description="Helical" evidence="8">
    <location>
        <begin position="76"/>
        <end position="94"/>
    </location>
</feature>
<protein>
    <recommendedName>
        <fullName evidence="8">Probable membrane transporter protein</fullName>
    </recommendedName>
</protein>
<keyword evidence="7 8" id="KW-0472">Membrane</keyword>
<proteinExistence type="inferred from homology"/>
<keyword evidence="10" id="KW-1185">Reference proteome</keyword>
<feature type="transmembrane region" description="Helical" evidence="8">
    <location>
        <begin position="100"/>
        <end position="117"/>
    </location>
</feature>
<evidence type="ECO:0000256" key="1">
    <source>
        <dbReference type="ARBA" id="ARBA00004651"/>
    </source>
</evidence>
<evidence type="ECO:0000256" key="7">
    <source>
        <dbReference type="ARBA" id="ARBA00023136"/>
    </source>
</evidence>
<feature type="transmembrane region" description="Helical" evidence="8">
    <location>
        <begin position="204"/>
        <end position="221"/>
    </location>
</feature>
<reference evidence="9 10" key="1">
    <citation type="journal article" date="2006" name="Nat. Biotechnol.">
        <title>Complete genome of the mutualistic, N2-fixing grass endophyte Azoarcus sp. strain BH72.</title>
        <authorList>
            <person name="Krause A."/>
            <person name="Ramakumar A."/>
            <person name="Bartels D."/>
            <person name="Battistoni F."/>
            <person name="Bekel T."/>
            <person name="Boch J."/>
            <person name="Boehm M."/>
            <person name="Friedrich F."/>
            <person name="Hurek T."/>
            <person name="Krause L."/>
            <person name="Linke B."/>
            <person name="McHardy A.C."/>
            <person name="Sarkar A."/>
            <person name="Schneiker S."/>
            <person name="Syed A.A."/>
            <person name="Thauer R."/>
            <person name="Vorhoelter F.-J."/>
            <person name="Weidner S."/>
            <person name="Puehler A."/>
            <person name="Reinhold-Hurek B."/>
            <person name="Kaiser O."/>
            <person name="Goesmann A."/>
        </authorList>
    </citation>
    <scope>NUCLEOTIDE SEQUENCE [LARGE SCALE GENOMIC DNA]</scope>
    <source>
        <strain evidence="9 10">BH72</strain>
    </source>
</reference>
<feature type="transmembrane region" description="Helical" evidence="8">
    <location>
        <begin position="46"/>
        <end position="64"/>
    </location>
</feature>
<dbReference type="PANTHER" id="PTHR30269">
    <property type="entry name" value="TRANSMEMBRANE PROTEIN YFCA"/>
    <property type="match status" value="1"/>
</dbReference>